<proteinExistence type="predicted"/>
<dbReference type="EMBL" id="GBXM01040085">
    <property type="protein sequence ID" value="JAH68492.1"/>
    <property type="molecule type" value="Transcribed_RNA"/>
</dbReference>
<reference evidence="1" key="1">
    <citation type="submission" date="2014-11" db="EMBL/GenBank/DDBJ databases">
        <authorList>
            <person name="Amaro Gonzalez C."/>
        </authorList>
    </citation>
    <scope>NUCLEOTIDE SEQUENCE</scope>
</reference>
<accession>A0A0E9VKY9</accession>
<sequence>MIRPRQEHFLDQWLSLQFVKYLWQKLVSLWFKIAVV</sequence>
<evidence type="ECO:0000313" key="1">
    <source>
        <dbReference type="EMBL" id="JAH78701.1"/>
    </source>
</evidence>
<organism evidence="1">
    <name type="scientific">Anguilla anguilla</name>
    <name type="common">European freshwater eel</name>
    <name type="synonym">Muraena anguilla</name>
    <dbReference type="NCBI Taxonomy" id="7936"/>
    <lineage>
        <taxon>Eukaryota</taxon>
        <taxon>Metazoa</taxon>
        <taxon>Chordata</taxon>
        <taxon>Craniata</taxon>
        <taxon>Vertebrata</taxon>
        <taxon>Euteleostomi</taxon>
        <taxon>Actinopterygii</taxon>
        <taxon>Neopterygii</taxon>
        <taxon>Teleostei</taxon>
        <taxon>Anguilliformes</taxon>
        <taxon>Anguillidae</taxon>
        <taxon>Anguilla</taxon>
    </lineage>
</organism>
<protein>
    <submittedName>
        <fullName evidence="1">Uncharacterized protein</fullName>
    </submittedName>
</protein>
<reference evidence="1" key="2">
    <citation type="journal article" date="2015" name="Fish Shellfish Immunol.">
        <title>Early steps in the European eel (Anguilla anguilla)-Vibrio vulnificus interaction in the gills: Role of the RtxA13 toxin.</title>
        <authorList>
            <person name="Callol A."/>
            <person name="Pajuelo D."/>
            <person name="Ebbesson L."/>
            <person name="Teles M."/>
            <person name="MacKenzie S."/>
            <person name="Amaro C."/>
        </authorList>
    </citation>
    <scope>NUCLEOTIDE SEQUENCE</scope>
</reference>
<dbReference type="EMBL" id="GBXM01029876">
    <property type="protein sequence ID" value="JAH78701.1"/>
    <property type="molecule type" value="Transcribed_RNA"/>
</dbReference>
<dbReference type="AlphaFoldDB" id="A0A0E9VKY9"/>
<name>A0A0E9VKY9_ANGAN</name>